<reference evidence="2 3" key="1">
    <citation type="submission" date="2018-05" db="EMBL/GenBank/DDBJ databases">
        <title>Draft genome sequence of Scytalidium lignicola DSM 105466, a ubiquitous saprotrophic fungus.</title>
        <authorList>
            <person name="Buettner E."/>
            <person name="Gebauer A.M."/>
            <person name="Hofrichter M."/>
            <person name="Liers C."/>
            <person name="Kellner H."/>
        </authorList>
    </citation>
    <scope>NUCLEOTIDE SEQUENCE [LARGE SCALE GENOMIC DNA]</scope>
    <source>
        <strain evidence="2 3">DSM 105466</strain>
    </source>
</reference>
<protein>
    <recommendedName>
        <fullName evidence="1">SnoaL-like domain-containing protein</fullName>
    </recommendedName>
</protein>
<feature type="domain" description="SnoaL-like" evidence="1">
    <location>
        <begin position="15"/>
        <end position="143"/>
    </location>
</feature>
<dbReference type="InterPro" id="IPR032710">
    <property type="entry name" value="NTF2-like_dom_sf"/>
</dbReference>
<dbReference type="Gene3D" id="3.10.450.50">
    <property type="match status" value="1"/>
</dbReference>
<sequence length="160" mass="17606">MSSSTLSLPASLSPALNVREAIADALYRCVLSFDTGDVSLFHSSMTKDATFDLNGRIMEGIEAIQAQCYDPVSKLDTTHFITNLRINVANGGTTATITANALAQHYRTGTGKEPNATRLLTGSLYWLDVVKDEKEDLWKIKKWILKPTWFEGDFGVMTGN</sequence>
<evidence type="ECO:0000313" key="3">
    <source>
        <dbReference type="Proteomes" id="UP000258309"/>
    </source>
</evidence>
<dbReference type="Proteomes" id="UP000258309">
    <property type="component" value="Unassembled WGS sequence"/>
</dbReference>
<dbReference type="SUPFAM" id="SSF54427">
    <property type="entry name" value="NTF2-like"/>
    <property type="match status" value="1"/>
</dbReference>
<gene>
    <name evidence="2" type="ORF">B7463_g12160</name>
</gene>
<dbReference type="STRING" id="5539.A0A3E2GT16"/>
<feature type="non-terminal residue" evidence="2">
    <location>
        <position position="1"/>
    </location>
</feature>
<feature type="non-terminal residue" evidence="2">
    <location>
        <position position="160"/>
    </location>
</feature>
<comment type="caution">
    <text evidence="2">The sequence shown here is derived from an EMBL/GenBank/DDBJ whole genome shotgun (WGS) entry which is preliminary data.</text>
</comment>
<dbReference type="OrthoDB" id="2148716at2759"/>
<evidence type="ECO:0000259" key="1">
    <source>
        <dbReference type="Pfam" id="PF13577"/>
    </source>
</evidence>
<keyword evidence="3" id="KW-1185">Reference proteome</keyword>
<dbReference type="InterPro" id="IPR037401">
    <property type="entry name" value="SnoaL-like"/>
</dbReference>
<accession>A0A3E2GT16</accession>
<dbReference type="EMBL" id="NCSJ02000493">
    <property type="protein sequence ID" value="RFU24177.1"/>
    <property type="molecule type" value="Genomic_DNA"/>
</dbReference>
<dbReference type="Pfam" id="PF13577">
    <property type="entry name" value="SnoaL_4"/>
    <property type="match status" value="1"/>
</dbReference>
<dbReference type="AlphaFoldDB" id="A0A3E2GT16"/>
<evidence type="ECO:0000313" key="2">
    <source>
        <dbReference type="EMBL" id="RFU24177.1"/>
    </source>
</evidence>
<proteinExistence type="predicted"/>
<dbReference type="OMA" id="TIHEDCY"/>
<organism evidence="2 3">
    <name type="scientific">Scytalidium lignicola</name>
    <name type="common">Hyphomycete</name>
    <dbReference type="NCBI Taxonomy" id="5539"/>
    <lineage>
        <taxon>Eukaryota</taxon>
        <taxon>Fungi</taxon>
        <taxon>Dikarya</taxon>
        <taxon>Ascomycota</taxon>
        <taxon>Pezizomycotina</taxon>
        <taxon>Leotiomycetes</taxon>
        <taxon>Leotiomycetes incertae sedis</taxon>
        <taxon>Scytalidium</taxon>
    </lineage>
</organism>
<name>A0A3E2GT16_SCYLI</name>